<keyword evidence="3" id="KW-1185">Reference proteome</keyword>
<dbReference type="PaxDb" id="29760-VIT_00s0323g00010.t01"/>
<dbReference type="AlphaFoldDB" id="D7TDD0"/>
<keyword evidence="1" id="KW-0472">Membrane</keyword>
<dbReference type="HOGENOM" id="CLU_2203852_0_0_1"/>
<dbReference type="InParanoid" id="D7TDD0"/>
<gene>
    <name evidence="2" type="ORF">VIT_00s0323g00010</name>
</gene>
<organism evidence="2 3">
    <name type="scientific">Vitis vinifera</name>
    <name type="common">Grape</name>
    <dbReference type="NCBI Taxonomy" id="29760"/>
    <lineage>
        <taxon>Eukaryota</taxon>
        <taxon>Viridiplantae</taxon>
        <taxon>Streptophyta</taxon>
        <taxon>Embryophyta</taxon>
        <taxon>Tracheophyta</taxon>
        <taxon>Spermatophyta</taxon>
        <taxon>Magnoliopsida</taxon>
        <taxon>eudicotyledons</taxon>
        <taxon>Gunneridae</taxon>
        <taxon>Pentapetalae</taxon>
        <taxon>rosids</taxon>
        <taxon>Vitales</taxon>
        <taxon>Vitaceae</taxon>
        <taxon>Viteae</taxon>
        <taxon>Vitis</taxon>
    </lineage>
</organism>
<evidence type="ECO:0000313" key="2">
    <source>
        <dbReference type="EMBL" id="CBI28503.3"/>
    </source>
</evidence>
<evidence type="ECO:0000313" key="3">
    <source>
        <dbReference type="Proteomes" id="UP000009183"/>
    </source>
</evidence>
<protein>
    <submittedName>
        <fullName evidence="2">Uncharacterized protein</fullName>
    </submittedName>
</protein>
<proteinExistence type="predicted"/>
<keyword evidence="1" id="KW-1133">Transmembrane helix</keyword>
<accession>D7TDD0</accession>
<reference evidence="3" key="1">
    <citation type="journal article" date="2007" name="Nature">
        <title>The grapevine genome sequence suggests ancestral hexaploidization in major angiosperm phyla.</title>
        <authorList>
            <consortium name="The French-Italian Public Consortium for Grapevine Genome Characterization."/>
            <person name="Jaillon O."/>
            <person name="Aury J.-M."/>
            <person name="Noel B."/>
            <person name="Policriti A."/>
            <person name="Clepet C."/>
            <person name="Casagrande A."/>
            <person name="Choisne N."/>
            <person name="Aubourg S."/>
            <person name="Vitulo N."/>
            <person name="Jubin C."/>
            <person name="Vezzi A."/>
            <person name="Legeai F."/>
            <person name="Hugueney P."/>
            <person name="Dasilva C."/>
            <person name="Horner D."/>
            <person name="Mica E."/>
            <person name="Jublot D."/>
            <person name="Poulain J."/>
            <person name="Bruyere C."/>
            <person name="Billault A."/>
            <person name="Segurens B."/>
            <person name="Gouyvenoux M."/>
            <person name="Ugarte E."/>
            <person name="Cattonaro F."/>
            <person name="Anthouard V."/>
            <person name="Vico V."/>
            <person name="Del Fabbro C."/>
            <person name="Alaux M."/>
            <person name="Di Gaspero G."/>
            <person name="Dumas V."/>
            <person name="Felice N."/>
            <person name="Paillard S."/>
            <person name="Juman I."/>
            <person name="Moroldo M."/>
            <person name="Scalabrin S."/>
            <person name="Canaguier A."/>
            <person name="Le Clainche I."/>
            <person name="Malacrida G."/>
            <person name="Durand E."/>
            <person name="Pesole G."/>
            <person name="Laucou V."/>
            <person name="Chatelet P."/>
            <person name="Merdinoglu D."/>
            <person name="Delledonne M."/>
            <person name="Pezzotti M."/>
            <person name="Lecharny A."/>
            <person name="Scarpelli C."/>
            <person name="Artiguenave F."/>
            <person name="Pe M.E."/>
            <person name="Valle G."/>
            <person name="Morgante M."/>
            <person name="Caboche M."/>
            <person name="Adam-Blondon A.-F."/>
            <person name="Weissenbach J."/>
            <person name="Quetier F."/>
            <person name="Wincker P."/>
        </authorList>
    </citation>
    <scope>NUCLEOTIDE SEQUENCE [LARGE SCALE GENOMIC DNA]</scope>
    <source>
        <strain evidence="3">cv. Pinot noir / PN40024</strain>
    </source>
</reference>
<dbReference type="Proteomes" id="UP000009183">
    <property type="component" value="Unassembled WGS sequence, unordered"/>
</dbReference>
<name>D7TDD0_VITVI</name>
<feature type="non-terminal residue" evidence="2">
    <location>
        <position position="108"/>
    </location>
</feature>
<dbReference type="EMBL" id="FN595760">
    <property type="protein sequence ID" value="CBI28503.3"/>
    <property type="molecule type" value="Genomic_DNA"/>
</dbReference>
<evidence type="ECO:0000256" key="1">
    <source>
        <dbReference type="SAM" id="Phobius"/>
    </source>
</evidence>
<keyword evidence="1" id="KW-0812">Transmembrane</keyword>
<sequence length="108" mass="12705">MLTMSNQIPWRNSLIPIQLFSIIFYFFFLGQEWEVFNSKLKLGKSKQKHDSHSPSISSEIFFNNPTSFSAIIFCFLAEQFTLTYCIQLNIHMYFSHQPLFSSGIHTRL</sequence>
<feature type="transmembrane region" description="Helical" evidence="1">
    <location>
        <begin position="12"/>
        <end position="30"/>
    </location>
</feature>